<dbReference type="EMBL" id="JAANYQ010000013">
    <property type="protein sequence ID" value="KAF4121135.1"/>
    <property type="molecule type" value="Genomic_DNA"/>
</dbReference>
<organism evidence="2 3">
    <name type="scientific">Geosmithia morbida</name>
    <dbReference type="NCBI Taxonomy" id="1094350"/>
    <lineage>
        <taxon>Eukaryota</taxon>
        <taxon>Fungi</taxon>
        <taxon>Dikarya</taxon>
        <taxon>Ascomycota</taxon>
        <taxon>Pezizomycotina</taxon>
        <taxon>Sordariomycetes</taxon>
        <taxon>Hypocreomycetidae</taxon>
        <taxon>Hypocreales</taxon>
        <taxon>Bionectriaceae</taxon>
        <taxon>Geosmithia</taxon>
    </lineage>
</organism>
<accession>A0A9P4YS95</accession>
<proteinExistence type="predicted"/>
<keyword evidence="1" id="KW-1133">Transmembrane helix</keyword>
<reference evidence="2" key="1">
    <citation type="submission" date="2020-03" db="EMBL/GenBank/DDBJ databases">
        <title>Site-based positive gene gene selection in Geosmithia morbida across the United States reveals a broad range of putative effectors and factors for local host and environmental adapation.</title>
        <authorList>
            <person name="Onufrak A."/>
            <person name="Murdoch R.W."/>
            <person name="Gazis R."/>
            <person name="Huff M."/>
            <person name="Staton M."/>
            <person name="Klingeman W."/>
            <person name="Hadziabdic D."/>
        </authorList>
    </citation>
    <scope>NUCLEOTIDE SEQUENCE</scope>
    <source>
        <strain evidence="2">1262</strain>
    </source>
</reference>
<sequence>MSASPIAYGDADASISAPTGARSGSFCISLLTSTWLYAVLGLVGYASLVGSALRFCRVNRLQARYRYTDRESLSSMTVEDASVITNHMIRYEHTLFYDLSLRLALLRTYTVKNVAKVLMSVSDLADRGQATKRSVLPAVSPPVAVGLTDSRRRYADTSILYTCWAQFKPQDPLFLQSIERTNFLHAPYRKAGKILNEDLLYVLWASMAGPVRGIAMFDWRPLSDMERAAMGTLWKHIGDLMSIDYKAELGRDDWADGIDFMDDLTCWAAGYEEKYMRPYPEVRRLGEVLMELFCDSYPKFAGPAVSSMSMVVMGERMRHAFGYPEPGLGITALTYTLLYVRKLVVRHLIPPPLFAAPMLSMPDPKTGRMHGSAYMEHPWYVRPGFLSRWGPTAWATWLWGGVLPGDEGDRFMPEGFLFGDLGPKRTMGRGTDNDAELKRLAAVRAPTESPFKPKSKAQG</sequence>
<dbReference type="AlphaFoldDB" id="A0A9P4YS95"/>
<dbReference type="Proteomes" id="UP000749293">
    <property type="component" value="Unassembled WGS sequence"/>
</dbReference>
<evidence type="ECO:0008006" key="4">
    <source>
        <dbReference type="Google" id="ProtNLM"/>
    </source>
</evidence>
<evidence type="ECO:0000313" key="3">
    <source>
        <dbReference type="Proteomes" id="UP000749293"/>
    </source>
</evidence>
<keyword evidence="1" id="KW-0812">Transmembrane</keyword>
<evidence type="ECO:0000313" key="2">
    <source>
        <dbReference type="EMBL" id="KAF4121135.1"/>
    </source>
</evidence>
<dbReference type="InterPro" id="IPR046366">
    <property type="entry name" value="MPAB"/>
</dbReference>
<comment type="caution">
    <text evidence="2">The sequence shown here is derived from an EMBL/GenBank/DDBJ whole genome shotgun (WGS) entry which is preliminary data.</text>
</comment>
<gene>
    <name evidence="2" type="ORF">GMORB2_2097</name>
</gene>
<dbReference type="OrthoDB" id="545169at2759"/>
<dbReference type="PANTHER" id="PTHR36124">
    <property type="match status" value="1"/>
</dbReference>
<keyword evidence="1" id="KW-0472">Membrane</keyword>
<dbReference type="GeneID" id="55968327"/>
<dbReference type="PANTHER" id="PTHR36124:SF1">
    <property type="entry name" value="ER-BOUND OXYGENASE MPAB_MPAB'_RUBBER OXYGENASE CATALYTIC DOMAIN-CONTAINING PROTEIN"/>
    <property type="match status" value="1"/>
</dbReference>
<dbReference type="GO" id="GO:0016491">
    <property type="term" value="F:oxidoreductase activity"/>
    <property type="evidence" value="ECO:0007669"/>
    <property type="project" value="InterPro"/>
</dbReference>
<feature type="transmembrane region" description="Helical" evidence="1">
    <location>
        <begin position="35"/>
        <end position="56"/>
    </location>
</feature>
<keyword evidence="3" id="KW-1185">Reference proteome</keyword>
<name>A0A9P4YS95_9HYPO</name>
<protein>
    <recommendedName>
        <fullName evidence="4">ER-bound oxygenase mpaB/mpaB'/Rubber oxygenase catalytic domain-containing protein</fullName>
    </recommendedName>
</protein>
<evidence type="ECO:0000256" key="1">
    <source>
        <dbReference type="SAM" id="Phobius"/>
    </source>
</evidence>
<dbReference type="RefSeq" id="XP_035319787.1">
    <property type="nucleotide sequence ID" value="XM_035464077.1"/>
</dbReference>